<dbReference type="InterPro" id="IPR025153">
    <property type="entry name" value="Ead_Ea22"/>
</dbReference>
<dbReference type="RefSeq" id="WP_112297831.1">
    <property type="nucleotide sequence ID" value="NZ_UAUF01000012.1"/>
</dbReference>
<evidence type="ECO:0000313" key="2">
    <source>
        <dbReference type="EMBL" id="SPZ07620.1"/>
    </source>
</evidence>
<gene>
    <name evidence="2" type="ORF">NCTC11842_02414</name>
</gene>
<name>A0A2X2ELS3_PSELU</name>
<evidence type="ECO:0000256" key="1">
    <source>
        <dbReference type="SAM" id="Coils"/>
    </source>
</evidence>
<dbReference type="Pfam" id="PF13935">
    <property type="entry name" value="Ead_Ea22"/>
    <property type="match status" value="1"/>
</dbReference>
<reference evidence="2 3" key="1">
    <citation type="submission" date="2018-06" db="EMBL/GenBank/DDBJ databases">
        <authorList>
            <consortium name="Pathogen Informatics"/>
            <person name="Doyle S."/>
        </authorList>
    </citation>
    <scope>NUCLEOTIDE SEQUENCE [LARGE SCALE GENOMIC DNA]</scope>
    <source>
        <strain evidence="2 3">NCTC11842</strain>
    </source>
</reference>
<proteinExistence type="predicted"/>
<protein>
    <recommendedName>
        <fullName evidence="4">Ead/Ea22-like family protein</fullName>
    </recommendedName>
</protein>
<dbReference type="AlphaFoldDB" id="A0A2X2ELS3"/>
<evidence type="ECO:0008006" key="4">
    <source>
        <dbReference type="Google" id="ProtNLM"/>
    </source>
</evidence>
<organism evidence="2 3">
    <name type="scientific">Pseudomonas luteola</name>
    <dbReference type="NCBI Taxonomy" id="47886"/>
    <lineage>
        <taxon>Bacteria</taxon>
        <taxon>Pseudomonadati</taxon>
        <taxon>Pseudomonadota</taxon>
        <taxon>Gammaproteobacteria</taxon>
        <taxon>Pseudomonadales</taxon>
        <taxon>Pseudomonadaceae</taxon>
        <taxon>Pseudomonas</taxon>
    </lineage>
</organism>
<evidence type="ECO:0000313" key="3">
    <source>
        <dbReference type="Proteomes" id="UP000250443"/>
    </source>
</evidence>
<accession>A0A2X2ELS3</accession>
<keyword evidence="1" id="KW-0175">Coiled coil</keyword>
<dbReference type="EMBL" id="UAUF01000012">
    <property type="protein sequence ID" value="SPZ07620.1"/>
    <property type="molecule type" value="Genomic_DNA"/>
</dbReference>
<sequence>MNIDIDGLIELAKKATPGPWKVKKYGVVTSDKGRTVLRASLHCGMYVDEMTANANLVAAANPSTILALCERLREAEKTIQNALSELKAGDVQSAIDQLEAGNE</sequence>
<feature type="coiled-coil region" evidence="1">
    <location>
        <begin position="65"/>
        <end position="92"/>
    </location>
</feature>
<dbReference type="Proteomes" id="UP000250443">
    <property type="component" value="Unassembled WGS sequence"/>
</dbReference>